<comment type="caution">
    <text evidence="17">The sequence shown here is derived from an EMBL/GenBank/DDBJ whole genome shotgun (WGS) entry which is preliminary data.</text>
</comment>
<dbReference type="GO" id="GO:0006747">
    <property type="term" value="P:FAD biosynthetic process"/>
    <property type="evidence" value="ECO:0007669"/>
    <property type="project" value="UniProtKB-UniRule"/>
</dbReference>
<dbReference type="PANTHER" id="PTHR22749">
    <property type="entry name" value="RIBOFLAVIN KINASE/FMN ADENYLYLTRANSFERASE"/>
    <property type="match status" value="1"/>
</dbReference>
<name>G4CI51_9NEIS</name>
<feature type="domain" description="Riboflavin kinase" evidence="16">
    <location>
        <begin position="218"/>
        <end position="342"/>
    </location>
</feature>
<reference evidence="17 18" key="1">
    <citation type="submission" date="2011-05" db="EMBL/GenBank/DDBJ databases">
        <authorList>
            <person name="Muzny D."/>
            <person name="Qin X."/>
            <person name="Deng J."/>
            <person name="Jiang H."/>
            <person name="Liu Y."/>
            <person name="Qu J."/>
            <person name="Song X.-Z."/>
            <person name="Zhang L."/>
            <person name="Thornton R."/>
            <person name="Coyle M."/>
            <person name="Francisco L."/>
            <person name="Jackson L."/>
            <person name="Javaid M."/>
            <person name="Korchina V."/>
            <person name="Kovar C."/>
            <person name="Mata R."/>
            <person name="Mathew T."/>
            <person name="Ngo R."/>
            <person name="Nguyen L."/>
            <person name="Nguyen N."/>
            <person name="Okwuonu G."/>
            <person name="Ongeri F."/>
            <person name="Pham C."/>
            <person name="Simmons D."/>
            <person name="Wilczek-Boney K."/>
            <person name="Hale W."/>
            <person name="Jakkamsetti A."/>
            <person name="Pham P."/>
            <person name="Ruth R."/>
            <person name="San Lucas F."/>
            <person name="Warren J."/>
            <person name="Zhang J."/>
            <person name="Zhao Z."/>
            <person name="Zhou C."/>
            <person name="Zhu D."/>
            <person name="Lee S."/>
            <person name="Bess C."/>
            <person name="Blankenburg K."/>
            <person name="Forbes L."/>
            <person name="Fu Q."/>
            <person name="Gubbala S."/>
            <person name="Hirani K."/>
            <person name="Jayaseelan J.C."/>
            <person name="Lara F."/>
            <person name="Munidasa M."/>
            <person name="Palculict T."/>
            <person name="Patil S."/>
            <person name="Pu L.-L."/>
            <person name="Saada N."/>
            <person name="Tang L."/>
            <person name="Weissenberger G."/>
            <person name="Zhu Y."/>
            <person name="Hemphill L."/>
            <person name="Shang Y."/>
            <person name="Youmans B."/>
            <person name="Ayvaz T."/>
            <person name="Ross M."/>
            <person name="Santibanez J."/>
            <person name="Aqrawi P."/>
            <person name="Gross S."/>
            <person name="Joshi V."/>
            <person name="Fowler G."/>
            <person name="Nazareth L."/>
            <person name="Reid J."/>
            <person name="Worley K."/>
            <person name="Petrosino J."/>
            <person name="Highlander S."/>
            <person name="Gibbs R."/>
        </authorList>
    </citation>
    <scope>NUCLEOTIDE SEQUENCE [LARGE SCALE GENOMIC DNA]</scope>
    <source>
        <strain evidence="17 18">871</strain>
    </source>
</reference>
<evidence type="ECO:0000256" key="9">
    <source>
        <dbReference type="ARBA" id="ARBA00022777"/>
    </source>
</evidence>
<evidence type="ECO:0000256" key="10">
    <source>
        <dbReference type="ARBA" id="ARBA00022827"/>
    </source>
</evidence>
<comment type="pathway">
    <text evidence="3 15">Cofactor biosynthesis; FMN biosynthesis; FMN from riboflavin (ATP route): step 1/1.</text>
</comment>
<comment type="pathway">
    <text evidence="2 15">Cofactor biosynthesis; FAD biosynthesis; FAD from FMN: step 1/1.</text>
</comment>
<dbReference type="InterPro" id="IPR015864">
    <property type="entry name" value="FAD_synthase"/>
</dbReference>
<proteinExistence type="inferred from homology"/>
<evidence type="ECO:0000313" key="17">
    <source>
        <dbReference type="EMBL" id="EGY52452.1"/>
    </source>
</evidence>
<evidence type="ECO:0000256" key="8">
    <source>
        <dbReference type="ARBA" id="ARBA00022741"/>
    </source>
</evidence>
<dbReference type="EC" id="2.7.1.26" evidence="15"/>
<evidence type="ECO:0000256" key="7">
    <source>
        <dbReference type="ARBA" id="ARBA00022695"/>
    </source>
</evidence>
<dbReference type="GO" id="GO:0005524">
    <property type="term" value="F:ATP binding"/>
    <property type="evidence" value="ECO:0007669"/>
    <property type="project" value="UniProtKB-UniRule"/>
</dbReference>
<keyword evidence="18" id="KW-1185">Reference proteome</keyword>
<dbReference type="InterPro" id="IPR015865">
    <property type="entry name" value="Riboflavin_kinase_bac/euk"/>
</dbReference>
<evidence type="ECO:0000313" key="18">
    <source>
        <dbReference type="Proteomes" id="UP000003019"/>
    </source>
</evidence>
<evidence type="ECO:0000256" key="15">
    <source>
        <dbReference type="PIRNR" id="PIRNR004491"/>
    </source>
</evidence>
<dbReference type="STRING" id="1032488.HMPREF9371_1290"/>
<dbReference type="HOGENOM" id="CLU_048437_0_1_4"/>
<keyword evidence="7 15" id="KW-0548">Nucleotidyltransferase</keyword>
<dbReference type="PATRIC" id="fig|1032488.3.peg.1216"/>
<evidence type="ECO:0000256" key="14">
    <source>
        <dbReference type="ARBA" id="ARBA00049494"/>
    </source>
</evidence>
<comment type="function">
    <text evidence="1">Catalyzes the phosphorylation of riboflavin to FMN followed by the adenylation of FMN to FAD.</text>
</comment>
<dbReference type="Gene3D" id="3.40.50.620">
    <property type="entry name" value="HUPs"/>
    <property type="match status" value="1"/>
</dbReference>
<sequence length="343" mass="38572">MIVRAQQNRCPTPPKLVSPPHRVYNTPFFARHFAMIIRFGNHTSWPHPHGSAVTIGNFDGVHLGHRHIFQRLKHEAQARGLPAVAVVFEPQPQEFFSRCNHTPPPFRLSPLRDKLRLLRDTGCLDAVWVLRFNQALAALSAEDFIGQLLRRRLDTRYLLIGDDFRFGAGRRGDFTLLQSCADMVTERTPSVMVENIRASSTAVRQALHQGRLADAAALLGHPYSLSGRVMHGAKLGRTLGCPTANIHLPPHHYPLSGVFVVEAHGPFGSRRGVASFGLNPTVSGSAKQKLEVHLFDFNGQIYGSRLRVDFLHKLRDEQKFDSLETLQQHIWADMDAARNWSRT</sequence>
<dbReference type="UniPathway" id="UPA00276">
    <property type="reaction ID" value="UER00406"/>
</dbReference>
<keyword evidence="10 15" id="KW-0274">FAD</keyword>
<evidence type="ECO:0000256" key="5">
    <source>
        <dbReference type="ARBA" id="ARBA00022643"/>
    </source>
</evidence>
<keyword evidence="12" id="KW-0511">Multifunctional enzyme</keyword>
<dbReference type="PANTHER" id="PTHR22749:SF6">
    <property type="entry name" value="RIBOFLAVIN KINASE"/>
    <property type="match status" value="1"/>
</dbReference>
<dbReference type="InterPro" id="IPR023465">
    <property type="entry name" value="Riboflavin_kinase_dom_sf"/>
</dbReference>
<dbReference type="InterPro" id="IPR002606">
    <property type="entry name" value="Riboflavin_kinase_bac"/>
</dbReference>
<dbReference type="SMART" id="SM00904">
    <property type="entry name" value="Flavokinase"/>
    <property type="match status" value="1"/>
</dbReference>
<dbReference type="NCBIfam" id="TIGR00083">
    <property type="entry name" value="ribF"/>
    <property type="match status" value="1"/>
</dbReference>
<dbReference type="FunFam" id="3.40.50.620:FF:000021">
    <property type="entry name" value="Riboflavin biosynthesis protein"/>
    <property type="match status" value="1"/>
</dbReference>
<dbReference type="InterPro" id="IPR023468">
    <property type="entry name" value="Riboflavin_kinase"/>
</dbReference>
<accession>G4CI51</accession>
<dbReference type="Gene3D" id="2.40.30.30">
    <property type="entry name" value="Riboflavin kinase-like"/>
    <property type="match status" value="1"/>
</dbReference>
<dbReference type="InterPro" id="IPR014729">
    <property type="entry name" value="Rossmann-like_a/b/a_fold"/>
</dbReference>
<evidence type="ECO:0000256" key="4">
    <source>
        <dbReference type="ARBA" id="ARBA00022630"/>
    </source>
</evidence>
<keyword evidence="5 15" id="KW-0288">FMN</keyword>
<evidence type="ECO:0000256" key="13">
    <source>
        <dbReference type="ARBA" id="ARBA00047880"/>
    </source>
</evidence>
<keyword evidence="11 15" id="KW-0067">ATP-binding</keyword>
<evidence type="ECO:0000256" key="1">
    <source>
        <dbReference type="ARBA" id="ARBA00002121"/>
    </source>
</evidence>
<dbReference type="Pfam" id="PF01687">
    <property type="entry name" value="Flavokinase"/>
    <property type="match status" value="1"/>
</dbReference>
<dbReference type="GO" id="GO:0009398">
    <property type="term" value="P:FMN biosynthetic process"/>
    <property type="evidence" value="ECO:0007669"/>
    <property type="project" value="UniProtKB-UniRule"/>
</dbReference>
<keyword evidence="6 15" id="KW-0808">Transferase</keyword>
<dbReference type="CDD" id="cd02064">
    <property type="entry name" value="FAD_synthetase_N"/>
    <property type="match status" value="1"/>
</dbReference>
<evidence type="ECO:0000256" key="11">
    <source>
        <dbReference type="ARBA" id="ARBA00022840"/>
    </source>
</evidence>
<dbReference type="SUPFAM" id="SSF82114">
    <property type="entry name" value="Riboflavin kinase-like"/>
    <property type="match status" value="1"/>
</dbReference>
<comment type="catalytic activity">
    <reaction evidence="14 15">
        <text>FMN + ATP + H(+) = FAD + diphosphate</text>
        <dbReference type="Rhea" id="RHEA:17237"/>
        <dbReference type="ChEBI" id="CHEBI:15378"/>
        <dbReference type="ChEBI" id="CHEBI:30616"/>
        <dbReference type="ChEBI" id="CHEBI:33019"/>
        <dbReference type="ChEBI" id="CHEBI:57692"/>
        <dbReference type="ChEBI" id="CHEBI:58210"/>
        <dbReference type="EC" id="2.7.7.2"/>
    </reaction>
</comment>
<keyword evidence="9 15" id="KW-0418">Kinase</keyword>
<dbReference type="GO" id="GO:0009231">
    <property type="term" value="P:riboflavin biosynthetic process"/>
    <property type="evidence" value="ECO:0007669"/>
    <property type="project" value="InterPro"/>
</dbReference>
<dbReference type="Pfam" id="PF06574">
    <property type="entry name" value="FAD_syn"/>
    <property type="match status" value="1"/>
</dbReference>
<keyword evidence="4 15" id="KW-0285">Flavoprotein</keyword>
<dbReference type="EMBL" id="AGAY01000048">
    <property type="protein sequence ID" value="EGY52452.1"/>
    <property type="molecule type" value="Genomic_DNA"/>
</dbReference>
<dbReference type="EC" id="2.7.7.2" evidence="15"/>
<dbReference type="GO" id="GO:0003919">
    <property type="term" value="F:FMN adenylyltransferase activity"/>
    <property type="evidence" value="ECO:0007669"/>
    <property type="project" value="UniProtKB-UniRule"/>
</dbReference>
<protein>
    <recommendedName>
        <fullName evidence="15">Riboflavin biosynthesis protein</fullName>
    </recommendedName>
    <domain>
        <recommendedName>
            <fullName evidence="15">Riboflavin kinase</fullName>
            <ecNumber evidence="15">2.7.1.26</ecNumber>
        </recommendedName>
        <alternativeName>
            <fullName evidence="15">Flavokinase</fullName>
        </alternativeName>
    </domain>
    <domain>
        <recommendedName>
            <fullName evidence="15">FMN adenylyltransferase</fullName>
            <ecNumber evidence="15">2.7.7.2</ecNumber>
        </recommendedName>
        <alternativeName>
            <fullName evidence="15">FAD pyrophosphorylase</fullName>
        </alternativeName>
        <alternativeName>
            <fullName evidence="15">FAD synthase</fullName>
        </alternativeName>
    </domain>
</protein>
<organism evidence="17 18">
    <name type="scientific">Neisseria shayeganii 871</name>
    <dbReference type="NCBI Taxonomy" id="1032488"/>
    <lineage>
        <taxon>Bacteria</taxon>
        <taxon>Pseudomonadati</taxon>
        <taxon>Pseudomonadota</taxon>
        <taxon>Betaproteobacteria</taxon>
        <taxon>Neisseriales</taxon>
        <taxon>Neisseriaceae</taxon>
        <taxon>Neisseria</taxon>
    </lineage>
</organism>
<keyword evidence="8 15" id="KW-0547">Nucleotide-binding</keyword>
<gene>
    <name evidence="17" type="primary">ribF</name>
    <name evidence="17" type="ORF">HMPREF9371_1290</name>
</gene>
<dbReference type="UniPathway" id="UPA00277">
    <property type="reaction ID" value="UER00407"/>
</dbReference>
<dbReference type="NCBIfam" id="NF004163">
    <property type="entry name" value="PRK05627.1-6"/>
    <property type="match status" value="1"/>
</dbReference>
<evidence type="ECO:0000259" key="16">
    <source>
        <dbReference type="SMART" id="SM00904"/>
    </source>
</evidence>
<dbReference type="AlphaFoldDB" id="G4CI51"/>
<evidence type="ECO:0000256" key="3">
    <source>
        <dbReference type="ARBA" id="ARBA00005201"/>
    </source>
</evidence>
<dbReference type="Proteomes" id="UP000003019">
    <property type="component" value="Unassembled WGS sequence"/>
</dbReference>
<evidence type="ECO:0000256" key="2">
    <source>
        <dbReference type="ARBA" id="ARBA00004726"/>
    </source>
</evidence>
<dbReference type="PIRSF" id="PIRSF004491">
    <property type="entry name" value="FAD_Synth"/>
    <property type="match status" value="1"/>
</dbReference>
<comment type="similarity">
    <text evidence="15">Belongs to the ribF family.</text>
</comment>
<dbReference type="GO" id="GO:0008531">
    <property type="term" value="F:riboflavin kinase activity"/>
    <property type="evidence" value="ECO:0007669"/>
    <property type="project" value="UniProtKB-UniRule"/>
</dbReference>
<comment type="catalytic activity">
    <reaction evidence="13 15">
        <text>riboflavin + ATP = FMN + ADP + H(+)</text>
        <dbReference type="Rhea" id="RHEA:14357"/>
        <dbReference type="ChEBI" id="CHEBI:15378"/>
        <dbReference type="ChEBI" id="CHEBI:30616"/>
        <dbReference type="ChEBI" id="CHEBI:57986"/>
        <dbReference type="ChEBI" id="CHEBI:58210"/>
        <dbReference type="ChEBI" id="CHEBI:456216"/>
        <dbReference type="EC" id="2.7.1.26"/>
    </reaction>
</comment>
<dbReference type="SUPFAM" id="SSF52374">
    <property type="entry name" value="Nucleotidylyl transferase"/>
    <property type="match status" value="1"/>
</dbReference>
<evidence type="ECO:0000256" key="6">
    <source>
        <dbReference type="ARBA" id="ARBA00022679"/>
    </source>
</evidence>
<dbReference type="NCBIfam" id="NF004159">
    <property type="entry name" value="PRK05627.1-2"/>
    <property type="match status" value="1"/>
</dbReference>
<evidence type="ECO:0000256" key="12">
    <source>
        <dbReference type="ARBA" id="ARBA00023268"/>
    </source>
</evidence>